<dbReference type="InterPro" id="IPR001851">
    <property type="entry name" value="ABC_transp_permease"/>
</dbReference>
<keyword evidence="2" id="KW-1003">Cell membrane</keyword>
<feature type="transmembrane region" description="Helical" evidence="6">
    <location>
        <begin position="208"/>
        <end position="228"/>
    </location>
</feature>
<dbReference type="GO" id="GO:0015658">
    <property type="term" value="F:branched-chain amino acid transmembrane transporter activity"/>
    <property type="evidence" value="ECO:0007669"/>
    <property type="project" value="InterPro"/>
</dbReference>
<evidence type="ECO:0000313" key="8">
    <source>
        <dbReference type="Proteomes" id="UP000199002"/>
    </source>
</evidence>
<evidence type="ECO:0000256" key="6">
    <source>
        <dbReference type="SAM" id="Phobius"/>
    </source>
</evidence>
<dbReference type="InterPro" id="IPR043428">
    <property type="entry name" value="LivM-like"/>
</dbReference>
<organism evidence="7 8">
    <name type="scientific">Acidovorax soli</name>
    <dbReference type="NCBI Taxonomy" id="592050"/>
    <lineage>
        <taxon>Bacteria</taxon>
        <taxon>Pseudomonadati</taxon>
        <taxon>Pseudomonadota</taxon>
        <taxon>Betaproteobacteria</taxon>
        <taxon>Burkholderiales</taxon>
        <taxon>Comamonadaceae</taxon>
        <taxon>Acidovorax</taxon>
    </lineage>
</organism>
<feature type="transmembrane region" description="Helical" evidence="6">
    <location>
        <begin position="54"/>
        <end position="74"/>
    </location>
</feature>
<keyword evidence="4 6" id="KW-1133">Transmembrane helix</keyword>
<dbReference type="CDD" id="cd06581">
    <property type="entry name" value="TM_PBP1_LivM_like"/>
    <property type="match status" value="1"/>
</dbReference>
<feature type="transmembrane region" description="Helical" evidence="6">
    <location>
        <begin position="248"/>
        <end position="270"/>
    </location>
</feature>
<evidence type="ECO:0000256" key="4">
    <source>
        <dbReference type="ARBA" id="ARBA00022989"/>
    </source>
</evidence>
<evidence type="ECO:0000256" key="1">
    <source>
        <dbReference type="ARBA" id="ARBA00004651"/>
    </source>
</evidence>
<dbReference type="Proteomes" id="UP000199002">
    <property type="component" value="Unassembled WGS sequence"/>
</dbReference>
<sequence>MKASRILPILLIVALAAPWFFDARGYGIRVLCMIFLFAAVAQAWNIVGGLANQISLGHAAFFGIGAYTSTILLIKFGVSPWLGLVVGMALAMALAVLLALPTLKLAGHYFALATLAFAEVLRIIANSAGSLTGGPQGLSIPFNPNGGFWAFQFSSTVMHYYIMLAAFLLVSGVFWAIKVSAFGYRLRAVRENEDAAEVAGVDTFRTKLMALLISAALTALCGTLFAQFNFFFDPDSVFGSSAISIRMALITIIGGIGTLAGPLLGALFLLPLEEFINATLSSRIAGLSQLVYGVILIVMILVKPAGFVALFSGRKWSWIK</sequence>
<dbReference type="PANTHER" id="PTHR30482:SF10">
    <property type="entry name" value="HIGH-AFFINITY BRANCHED-CHAIN AMINO ACID TRANSPORT PROTEIN BRAE"/>
    <property type="match status" value="1"/>
</dbReference>
<evidence type="ECO:0000256" key="5">
    <source>
        <dbReference type="ARBA" id="ARBA00023136"/>
    </source>
</evidence>
<feature type="transmembrane region" description="Helical" evidence="6">
    <location>
        <begin position="26"/>
        <end position="47"/>
    </location>
</feature>
<gene>
    <name evidence="7" type="ORF">SAMN05421875_1565</name>
</gene>
<keyword evidence="3 6" id="KW-0812">Transmembrane</keyword>
<feature type="transmembrane region" description="Helical" evidence="6">
    <location>
        <begin position="158"/>
        <end position="177"/>
    </location>
</feature>
<dbReference type="GO" id="GO:0005886">
    <property type="term" value="C:plasma membrane"/>
    <property type="evidence" value="ECO:0007669"/>
    <property type="project" value="UniProtKB-SubCell"/>
</dbReference>
<keyword evidence="5 6" id="KW-0472">Membrane</keyword>
<dbReference type="EMBL" id="FNQJ01000056">
    <property type="protein sequence ID" value="SEA95249.1"/>
    <property type="molecule type" value="Genomic_DNA"/>
</dbReference>
<name>A0A1H4FD33_9BURK</name>
<protein>
    <submittedName>
        <fullName evidence="7">Branched-chain amino acid transport system permease protein</fullName>
    </submittedName>
</protein>
<dbReference type="Pfam" id="PF02653">
    <property type="entry name" value="BPD_transp_2"/>
    <property type="match status" value="1"/>
</dbReference>
<dbReference type="AlphaFoldDB" id="A0A1H4FD33"/>
<keyword evidence="8" id="KW-1185">Reference proteome</keyword>
<reference evidence="8" key="1">
    <citation type="submission" date="2016-10" db="EMBL/GenBank/DDBJ databases">
        <authorList>
            <person name="Varghese N."/>
            <person name="Submissions S."/>
        </authorList>
    </citation>
    <scope>NUCLEOTIDE SEQUENCE [LARGE SCALE GENOMIC DNA]</scope>
    <source>
        <strain evidence="8">DSM 25157</strain>
    </source>
</reference>
<evidence type="ECO:0000256" key="3">
    <source>
        <dbReference type="ARBA" id="ARBA00022692"/>
    </source>
</evidence>
<evidence type="ECO:0000256" key="2">
    <source>
        <dbReference type="ARBA" id="ARBA00022475"/>
    </source>
</evidence>
<feature type="transmembrane region" description="Helical" evidence="6">
    <location>
        <begin position="107"/>
        <end position="125"/>
    </location>
</feature>
<accession>A0A1H4FD33</accession>
<feature type="transmembrane region" description="Helical" evidence="6">
    <location>
        <begin position="80"/>
        <end position="100"/>
    </location>
</feature>
<feature type="transmembrane region" description="Helical" evidence="6">
    <location>
        <begin position="290"/>
        <end position="311"/>
    </location>
</feature>
<proteinExistence type="predicted"/>
<dbReference type="STRING" id="592050.SAMN05421875_1565"/>
<dbReference type="PANTHER" id="PTHR30482">
    <property type="entry name" value="HIGH-AFFINITY BRANCHED-CHAIN AMINO ACID TRANSPORT SYSTEM PERMEASE"/>
    <property type="match status" value="1"/>
</dbReference>
<evidence type="ECO:0000313" key="7">
    <source>
        <dbReference type="EMBL" id="SEA95249.1"/>
    </source>
</evidence>
<comment type="subcellular location">
    <subcellularLocation>
        <location evidence="1">Cell membrane</location>
        <topology evidence="1">Multi-pass membrane protein</topology>
    </subcellularLocation>
</comment>